<organism evidence="1 2">
    <name type="scientific">Ficus carica</name>
    <name type="common">Common fig</name>
    <dbReference type="NCBI Taxonomy" id="3494"/>
    <lineage>
        <taxon>Eukaryota</taxon>
        <taxon>Viridiplantae</taxon>
        <taxon>Streptophyta</taxon>
        <taxon>Embryophyta</taxon>
        <taxon>Tracheophyta</taxon>
        <taxon>Spermatophyta</taxon>
        <taxon>Magnoliopsida</taxon>
        <taxon>eudicotyledons</taxon>
        <taxon>Gunneridae</taxon>
        <taxon>Pentapetalae</taxon>
        <taxon>rosids</taxon>
        <taxon>fabids</taxon>
        <taxon>Rosales</taxon>
        <taxon>Moraceae</taxon>
        <taxon>Ficeae</taxon>
        <taxon>Ficus</taxon>
    </lineage>
</organism>
<proteinExistence type="predicted"/>
<keyword evidence="2" id="KW-1185">Reference proteome</keyword>
<evidence type="ECO:0000313" key="2">
    <source>
        <dbReference type="Proteomes" id="UP001187192"/>
    </source>
</evidence>
<dbReference type="AlphaFoldDB" id="A0AA88D2M6"/>
<sequence length="76" mass="8304">MEAAGSRGVGPVMAGSRGEGLAEIVYTRKVWAHSRLATEIWLWCIMGDKDRVVGRSWERIMVGALPQIKANGLTCC</sequence>
<dbReference type="EMBL" id="BTGU01000001">
    <property type="protein sequence ID" value="GMN25179.1"/>
    <property type="molecule type" value="Genomic_DNA"/>
</dbReference>
<comment type="caution">
    <text evidence="1">The sequence shown here is derived from an EMBL/GenBank/DDBJ whole genome shotgun (WGS) entry which is preliminary data.</text>
</comment>
<gene>
    <name evidence="1" type="ORF">TIFTF001_000849</name>
</gene>
<protein>
    <submittedName>
        <fullName evidence="1">Uncharacterized protein</fullName>
    </submittedName>
</protein>
<dbReference type="Proteomes" id="UP001187192">
    <property type="component" value="Unassembled WGS sequence"/>
</dbReference>
<reference evidence="1" key="1">
    <citation type="submission" date="2023-07" db="EMBL/GenBank/DDBJ databases">
        <title>draft genome sequence of fig (Ficus carica).</title>
        <authorList>
            <person name="Takahashi T."/>
            <person name="Nishimura K."/>
        </authorList>
    </citation>
    <scope>NUCLEOTIDE SEQUENCE</scope>
</reference>
<evidence type="ECO:0000313" key="1">
    <source>
        <dbReference type="EMBL" id="GMN25179.1"/>
    </source>
</evidence>
<accession>A0AA88D2M6</accession>
<name>A0AA88D2M6_FICCA</name>